<keyword evidence="5" id="KW-1185">Reference proteome</keyword>
<dbReference type="GO" id="GO:0003677">
    <property type="term" value="F:DNA binding"/>
    <property type="evidence" value="ECO:0007669"/>
    <property type="project" value="InterPro"/>
</dbReference>
<dbReference type="PANTHER" id="PTHR30349">
    <property type="entry name" value="PHAGE INTEGRASE-RELATED"/>
    <property type="match status" value="1"/>
</dbReference>
<evidence type="ECO:0000256" key="1">
    <source>
        <dbReference type="ARBA" id="ARBA00022908"/>
    </source>
</evidence>
<dbReference type="Gene3D" id="1.10.443.10">
    <property type="entry name" value="Intergrase catalytic core"/>
    <property type="match status" value="1"/>
</dbReference>
<reference evidence="4 5" key="1">
    <citation type="submission" date="2020-04" db="EMBL/GenBank/DDBJ databases">
        <authorList>
            <person name="De Canck E."/>
        </authorList>
    </citation>
    <scope>NUCLEOTIDE SEQUENCE [LARGE SCALE GENOMIC DNA]</scope>
    <source>
        <strain evidence="4 5">LMG 28614</strain>
    </source>
</reference>
<dbReference type="Proteomes" id="UP000494365">
    <property type="component" value="Unassembled WGS sequence"/>
</dbReference>
<dbReference type="PROSITE" id="PS51898">
    <property type="entry name" value="TYR_RECOMBINASE"/>
    <property type="match status" value="1"/>
</dbReference>
<evidence type="ECO:0000313" key="4">
    <source>
        <dbReference type="EMBL" id="CAB3807955.1"/>
    </source>
</evidence>
<dbReference type="PANTHER" id="PTHR30349:SF90">
    <property type="entry name" value="TYROSINE RECOMBINASE XERD"/>
    <property type="match status" value="1"/>
</dbReference>
<evidence type="ECO:0000313" key="5">
    <source>
        <dbReference type="Proteomes" id="UP000494365"/>
    </source>
</evidence>
<dbReference type="CDD" id="cd01188">
    <property type="entry name" value="INT_RitA_C_like"/>
    <property type="match status" value="1"/>
</dbReference>
<dbReference type="InterPro" id="IPR011010">
    <property type="entry name" value="DNA_brk_join_enz"/>
</dbReference>
<dbReference type="InterPro" id="IPR050090">
    <property type="entry name" value="Tyrosine_recombinase_XerCD"/>
</dbReference>
<dbReference type="GO" id="GO:0006310">
    <property type="term" value="P:DNA recombination"/>
    <property type="evidence" value="ECO:0007669"/>
    <property type="project" value="UniProtKB-KW"/>
</dbReference>
<gene>
    <name evidence="4" type="primary">xerC_15</name>
    <name evidence="4" type="ORF">LMG28614_06700</name>
</gene>
<dbReference type="SUPFAM" id="SSF56349">
    <property type="entry name" value="DNA breaking-rejoining enzymes"/>
    <property type="match status" value="1"/>
</dbReference>
<keyword evidence="1" id="KW-0229">DNA integration</keyword>
<accession>A0A6S7BQI2</accession>
<protein>
    <submittedName>
        <fullName evidence="4">Tyrosine recombinase XerC</fullName>
    </submittedName>
</protein>
<evidence type="ECO:0000256" key="2">
    <source>
        <dbReference type="ARBA" id="ARBA00023172"/>
    </source>
</evidence>
<dbReference type="InterPro" id="IPR013762">
    <property type="entry name" value="Integrase-like_cat_sf"/>
</dbReference>
<dbReference type="RefSeq" id="WP_175153587.1">
    <property type="nucleotide sequence ID" value="NZ_CADIKK010000054.1"/>
</dbReference>
<sequence>MENTRSHQLTGLDWLAQGPLAPHVDAYKRYLTERGYATTTFANYVGAIAHFAQSLHGRRLRVARIDEAVVVDFLDDHLARCHCTGPVQRDRRNLSAALGHLLVVLRAQGVVTPSRLLRTPVDEELLRYDEYMDHVRGLAPKTREMALRIVGRLLASRFGNGVVDLTAVRPDHVRRFFSQQARLYSKPANSGTVVAALRGYFRYRASLGDAVHGLIGAVSYPANWQLASLPKALSAEEVEQLIGSLGKPGGSLRRADAIVRCALDLGLRSGEVARLSLDDIDWRAGTIMLRHTKGRRDDVLPLPAATAKAITAYLKYERPTTRNRAVFLRRVAPRDQPVGPDCVRKTIRQAFERAGLPYTRSHLLRHTMANRLLAGGSSLKEVADVLRHRSLNTTLIYAKLDSRKLVEVALPWPGSAA</sequence>
<feature type="domain" description="Tyr recombinase" evidence="3">
    <location>
        <begin position="228"/>
        <end position="410"/>
    </location>
</feature>
<evidence type="ECO:0000259" key="3">
    <source>
        <dbReference type="PROSITE" id="PS51898"/>
    </source>
</evidence>
<dbReference type="Pfam" id="PF00589">
    <property type="entry name" value="Phage_integrase"/>
    <property type="match status" value="1"/>
</dbReference>
<dbReference type="AlphaFoldDB" id="A0A6S7BQI2"/>
<name>A0A6S7BQI2_9BURK</name>
<dbReference type="GO" id="GO:0015074">
    <property type="term" value="P:DNA integration"/>
    <property type="evidence" value="ECO:0007669"/>
    <property type="project" value="UniProtKB-KW"/>
</dbReference>
<dbReference type="InterPro" id="IPR002104">
    <property type="entry name" value="Integrase_catalytic"/>
</dbReference>
<keyword evidence="2" id="KW-0233">DNA recombination</keyword>
<proteinExistence type="predicted"/>
<organism evidence="4 5">
    <name type="scientific">Paraburkholderia ultramafica</name>
    <dbReference type="NCBI Taxonomy" id="1544867"/>
    <lineage>
        <taxon>Bacteria</taxon>
        <taxon>Pseudomonadati</taxon>
        <taxon>Pseudomonadota</taxon>
        <taxon>Betaproteobacteria</taxon>
        <taxon>Burkholderiales</taxon>
        <taxon>Burkholderiaceae</taxon>
        <taxon>Paraburkholderia</taxon>
    </lineage>
</organism>
<dbReference type="EMBL" id="CADIKK010000054">
    <property type="protein sequence ID" value="CAB3807955.1"/>
    <property type="molecule type" value="Genomic_DNA"/>
</dbReference>